<protein>
    <recommendedName>
        <fullName evidence="3">Xylose isomerase-like TIM barrel domain-containing protein</fullName>
    </recommendedName>
</protein>
<proteinExistence type="predicted"/>
<reference evidence="2" key="1">
    <citation type="submission" date="2017-06" db="EMBL/GenBank/DDBJ databases">
        <title>Genome analysis of Fimbriiglobus ruber SP5, the first member of the order Planctomycetales with confirmed chitinolytic capability.</title>
        <authorList>
            <person name="Ravin N.V."/>
            <person name="Rakitin A.L."/>
            <person name="Ivanova A.A."/>
            <person name="Beletsky A.V."/>
            <person name="Kulichevskaya I.S."/>
            <person name="Mardanov A.V."/>
            <person name="Dedysh S.N."/>
        </authorList>
    </citation>
    <scope>NUCLEOTIDE SEQUENCE [LARGE SCALE GENOMIC DNA]</scope>
    <source>
        <strain evidence="2">SP5</strain>
    </source>
</reference>
<organism evidence="1 2">
    <name type="scientific">Fimbriiglobus ruber</name>
    <dbReference type="NCBI Taxonomy" id="1908690"/>
    <lineage>
        <taxon>Bacteria</taxon>
        <taxon>Pseudomonadati</taxon>
        <taxon>Planctomycetota</taxon>
        <taxon>Planctomycetia</taxon>
        <taxon>Gemmatales</taxon>
        <taxon>Gemmataceae</taxon>
        <taxon>Fimbriiglobus</taxon>
    </lineage>
</organism>
<sequence>MYPGYAALANGDQIAAAMDEGRWIAVDVAHLDIQKYHGVLADAVLNRLLAYERVAEVHVSTSQDARDSHAKLTASTWGIEWARSRLATGTPVILECYMHKLTHEERLEQVAWLI</sequence>
<name>A0A225DFY7_9BACT</name>
<dbReference type="Proteomes" id="UP000214646">
    <property type="component" value="Unassembled WGS sequence"/>
</dbReference>
<comment type="caution">
    <text evidence="1">The sequence shown here is derived from an EMBL/GenBank/DDBJ whole genome shotgun (WGS) entry which is preliminary data.</text>
</comment>
<evidence type="ECO:0000313" key="1">
    <source>
        <dbReference type="EMBL" id="OWK40481.1"/>
    </source>
</evidence>
<gene>
    <name evidence="1" type="ORF">FRUB_05400</name>
</gene>
<dbReference type="EMBL" id="NIDE01000008">
    <property type="protein sequence ID" value="OWK40481.1"/>
    <property type="molecule type" value="Genomic_DNA"/>
</dbReference>
<dbReference type="AlphaFoldDB" id="A0A225DFY7"/>
<evidence type="ECO:0008006" key="3">
    <source>
        <dbReference type="Google" id="ProtNLM"/>
    </source>
</evidence>
<evidence type="ECO:0000313" key="2">
    <source>
        <dbReference type="Proteomes" id="UP000214646"/>
    </source>
</evidence>
<accession>A0A225DFY7</accession>
<keyword evidence="2" id="KW-1185">Reference proteome</keyword>